<evidence type="ECO:0000256" key="1">
    <source>
        <dbReference type="ARBA" id="ARBA00004202"/>
    </source>
</evidence>
<dbReference type="FunFam" id="3.40.50.300:FF:000127">
    <property type="entry name" value="Ribose import ATP-binding protein RbsA"/>
    <property type="match status" value="1"/>
</dbReference>
<dbReference type="PANTHER" id="PTHR43790:SF9">
    <property type="entry name" value="GALACTOFURANOSE TRANSPORTER ATP-BINDING PROTEIN YTFR"/>
    <property type="match status" value="1"/>
</dbReference>
<gene>
    <name evidence="11" type="ORF">SAMN05660293_03842</name>
</gene>
<keyword evidence="12" id="KW-1185">Reference proteome</keyword>
<protein>
    <submittedName>
        <fullName evidence="11">Ribose transport system ATP-binding protein</fullName>
    </submittedName>
</protein>
<evidence type="ECO:0000256" key="6">
    <source>
        <dbReference type="ARBA" id="ARBA00022741"/>
    </source>
</evidence>
<dbReference type="STRING" id="651661.SAMN05660293_03842"/>
<evidence type="ECO:0000256" key="3">
    <source>
        <dbReference type="ARBA" id="ARBA00022475"/>
    </source>
</evidence>
<evidence type="ECO:0000256" key="7">
    <source>
        <dbReference type="ARBA" id="ARBA00022840"/>
    </source>
</evidence>
<proteinExistence type="predicted"/>
<dbReference type="GO" id="GO:0005524">
    <property type="term" value="F:ATP binding"/>
    <property type="evidence" value="ECO:0007669"/>
    <property type="project" value="UniProtKB-KW"/>
</dbReference>
<dbReference type="RefSeq" id="WP_082216346.1">
    <property type="nucleotide sequence ID" value="NZ_FUZA01000005.1"/>
</dbReference>
<keyword evidence="6" id="KW-0547">Nucleotide-binding</keyword>
<keyword evidence="3" id="KW-1003">Cell membrane</keyword>
<dbReference type="CDD" id="cd03215">
    <property type="entry name" value="ABC_Carb_Monos_II"/>
    <property type="match status" value="1"/>
</dbReference>
<dbReference type="SMART" id="SM00382">
    <property type="entry name" value="AAA"/>
    <property type="match status" value="2"/>
</dbReference>
<dbReference type="AlphaFoldDB" id="A0A1T5G9V2"/>
<keyword evidence="7 11" id="KW-0067">ATP-binding</keyword>
<dbReference type="Proteomes" id="UP000190897">
    <property type="component" value="Unassembled WGS sequence"/>
</dbReference>
<keyword evidence="8" id="KW-1278">Translocase</keyword>
<dbReference type="InterPro" id="IPR050107">
    <property type="entry name" value="ABC_carbohydrate_import_ATPase"/>
</dbReference>
<evidence type="ECO:0000256" key="2">
    <source>
        <dbReference type="ARBA" id="ARBA00022448"/>
    </source>
</evidence>
<dbReference type="PROSITE" id="PS00211">
    <property type="entry name" value="ABC_TRANSPORTER_1"/>
    <property type="match status" value="2"/>
</dbReference>
<dbReference type="GO" id="GO:0016887">
    <property type="term" value="F:ATP hydrolysis activity"/>
    <property type="evidence" value="ECO:0007669"/>
    <property type="project" value="InterPro"/>
</dbReference>
<accession>A0A1T5G9V2</accession>
<organism evidence="11 12">
    <name type="scientific">Dyadobacter psychrophilus</name>
    <dbReference type="NCBI Taxonomy" id="651661"/>
    <lineage>
        <taxon>Bacteria</taxon>
        <taxon>Pseudomonadati</taxon>
        <taxon>Bacteroidota</taxon>
        <taxon>Cytophagia</taxon>
        <taxon>Cytophagales</taxon>
        <taxon>Spirosomataceae</taxon>
        <taxon>Dyadobacter</taxon>
    </lineage>
</organism>
<keyword evidence="2" id="KW-0813">Transport</keyword>
<name>A0A1T5G9V2_9BACT</name>
<dbReference type="Gene3D" id="3.40.50.300">
    <property type="entry name" value="P-loop containing nucleotide triphosphate hydrolases"/>
    <property type="match status" value="2"/>
</dbReference>
<dbReference type="EMBL" id="FUZA01000005">
    <property type="protein sequence ID" value="SKC05273.1"/>
    <property type="molecule type" value="Genomic_DNA"/>
</dbReference>
<dbReference type="Pfam" id="PF00005">
    <property type="entry name" value="ABC_tran"/>
    <property type="match status" value="2"/>
</dbReference>
<evidence type="ECO:0000313" key="11">
    <source>
        <dbReference type="EMBL" id="SKC05273.1"/>
    </source>
</evidence>
<evidence type="ECO:0000259" key="10">
    <source>
        <dbReference type="PROSITE" id="PS50893"/>
    </source>
</evidence>
<dbReference type="PROSITE" id="PS50893">
    <property type="entry name" value="ABC_TRANSPORTER_2"/>
    <property type="match status" value="2"/>
</dbReference>
<comment type="subcellular location">
    <subcellularLocation>
        <location evidence="1">Cell membrane</location>
        <topology evidence="1">Peripheral membrane protein</topology>
    </subcellularLocation>
</comment>
<evidence type="ECO:0000256" key="5">
    <source>
        <dbReference type="ARBA" id="ARBA00022737"/>
    </source>
</evidence>
<sequence>MQLQLQNISKSFGPVQALHSVSFTLAEGEVHAICGENGAGKSTLMNILSGNLQPDNGDIVLDNSPVQIKNFAHAASLGLAIVYQQLSLFENQDIAENIFVNQFPTHKSGLINYKALYDETERLLRKLHMEHILSPKTMVSALSPGEKQMVEIAKALSRKPSILILDEPTASISGYDAQTLFHIIRNLKSQGTSVIYISHRMEEIFEIADRVTVLKDGKYAGTKMTAEINRDMLINMMVGREISKMNRKYAENKDVVLEVEELSNQKLNSISFKIHRGEIVALAGLVGAGRTEIGKTIFGAMQKSSGRILLNNKELNIKNTADAIRHKIAFVPEERKALGLFMDMNVAENIGSVGLSASKPVFFDHSKSIAIAETYKQKLRIVANNVLQKVGDLSGGNQQKVVLSKWLSTDPDLLIIDEPTHGIDIGAKFEIYALLQKLALDGKAILLISSELPEVLAISDRILVIKNGGITKELKSKDTTEEEILKWAM</sequence>
<dbReference type="PANTHER" id="PTHR43790">
    <property type="entry name" value="CARBOHYDRATE TRANSPORT ATP-BINDING PROTEIN MG119-RELATED"/>
    <property type="match status" value="1"/>
</dbReference>
<dbReference type="InterPro" id="IPR003439">
    <property type="entry name" value="ABC_transporter-like_ATP-bd"/>
</dbReference>
<dbReference type="InterPro" id="IPR027417">
    <property type="entry name" value="P-loop_NTPase"/>
</dbReference>
<dbReference type="CDD" id="cd03216">
    <property type="entry name" value="ABC_Carb_Monos_I"/>
    <property type="match status" value="1"/>
</dbReference>
<dbReference type="InterPro" id="IPR017871">
    <property type="entry name" value="ABC_transporter-like_CS"/>
</dbReference>
<evidence type="ECO:0000256" key="8">
    <source>
        <dbReference type="ARBA" id="ARBA00022967"/>
    </source>
</evidence>
<dbReference type="SUPFAM" id="SSF52540">
    <property type="entry name" value="P-loop containing nucleoside triphosphate hydrolases"/>
    <property type="match status" value="2"/>
</dbReference>
<keyword evidence="4" id="KW-0762">Sugar transport</keyword>
<dbReference type="InterPro" id="IPR003593">
    <property type="entry name" value="AAA+_ATPase"/>
</dbReference>
<keyword evidence="5" id="KW-0677">Repeat</keyword>
<evidence type="ECO:0000256" key="4">
    <source>
        <dbReference type="ARBA" id="ARBA00022597"/>
    </source>
</evidence>
<dbReference type="GO" id="GO:0005886">
    <property type="term" value="C:plasma membrane"/>
    <property type="evidence" value="ECO:0007669"/>
    <property type="project" value="UniProtKB-SubCell"/>
</dbReference>
<evidence type="ECO:0000313" key="12">
    <source>
        <dbReference type="Proteomes" id="UP000190897"/>
    </source>
</evidence>
<evidence type="ECO:0000256" key="9">
    <source>
        <dbReference type="ARBA" id="ARBA00023136"/>
    </source>
</evidence>
<feature type="domain" description="ABC transporter" evidence="10">
    <location>
        <begin position="3"/>
        <end position="241"/>
    </location>
</feature>
<feature type="domain" description="ABC transporter" evidence="10">
    <location>
        <begin position="250"/>
        <end position="489"/>
    </location>
</feature>
<keyword evidence="9" id="KW-0472">Membrane</keyword>
<reference evidence="12" key="1">
    <citation type="submission" date="2017-02" db="EMBL/GenBank/DDBJ databases">
        <authorList>
            <person name="Varghese N."/>
            <person name="Submissions S."/>
        </authorList>
    </citation>
    <scope>NUCLEOTIDE SEQUENCE [LARGE SCALE GENOMIC DNA]</scope>
    <source>
        <strain evidence="12">DSM 22270</strain>
    </source>
</reference>
<dbReference type="OrthoDB" id="1115710at2"/>